<dbReference type="PANTHER" id="PTHR11439">
    <property type="entry name" value="GAG-POL-RELATED RETROTRANSPOSON"/>
    <property type="match status" value="1"/>
</dbReference>
<keyword evidence="2" id="KW-1185">Reference proteome</keyword>
<sequence>MYGCKAVATPLVTNEKYKKEDGSNEANASKYKSLIRSLLHLTATRPDIMYPTSLLSKFMQTPSQEHYGAAKRVLRYLQGIMDFGICKNKTIEIEMSISSKNNAMPNGLTEESMVSKGSKEKKMHFEHQATICKDLKIKYGDEED</sequence>
<name>A0AAV3P7Z4_LITER</name>
<organism evidence="1 2">
    <name type="scientific">Lithospermum erythrorhizon</name>
    <name type="common">Purple gromwell</name>
    <name type="synonym">Lithospermum officinale var. erythrorhizon</name>
    <dbReference type="NCBI Taxonomy" id="34254"/>
    <lineage>
        <taxon>Eukaryota</taxon>
        <taxon>Viridiplantae</taxon>
        <taxon>Streptophyta</taxon>
        <taxon>Embryophyta</taxon>
        <taxon>Tracheophyta</taxon>
        <taxon>Spermatophyta</taxon>
        <taxon>Magnoliopsida</taxon>
        <taxon>eudicotyledons</taxon>
        <taxon>Gunneridae</taxon>
        <taxon>Pentapetalae</taxon>
        <taxon>asterids</taxon>
        <taxon>lamiids</taxon>
        <taxon>Boraginales</taxon>
        <taxon>Boraginaceae</taxon>
        <taxon>Boraginoideae</taxon>
        <taxon>Lithospermeae</taxon>
        <taxon>Lithospermum</taxon>
    </lineage>
</organism>
<dbReference type="Proteomes" id="UP001454036">
    <property type="component" value="Unassembled WGS sequence"/>
</dbReference>
<gene>
    <name evidence="1" type="ORF">LIER_06885</name>
</gene>
<dbReference type="PANTHER" id="PTHR11439:SF483">
    <property type="entry name" value="PEPTIDE SYNTHASE GLIP-LIKE, PUTATIVE (AFU_ORTHOLOGUE AFUA_3G12920)-RELATED"/>
    <property type="match status" value="1"/>
</dbReference>
<dbReference type="EMBL" id="BAABME010001029">
    <property type="protein sequence ID" value="GAA0147101.1"/>
    <property type="molecule type" value="Genomic_DNA"/>
</dbReference>
<accession>A0AAV3P7Z4</accession>
<comment type="caution">
    <text evidence="1">The sequence shown here is derived from an EMBL/GenBank/DDBJ whole genome shotgun (WGS) entry which is preliminary data.</text>
</comment>
<evidence type="ECO:0000313" key="1">
    <source>
        <dbReference type="EMBL" id="GAA0147101.1"/>
    </source>
</evidence>
<protein>
    <submittedName>
        <fullName evidence="1">Uncharacterized protein</fullName>
    </submittedName>
</protein>
<evidence type="ECO:0000313" key="2">
    <source>
        <dbReference type="Proteomes" id="UP001454036"/>
    </source>
</evidence>
<proteinExistence type="predicted"/>
<dbReference type="AlphaFoldDB" id="A0AAV3P7Z4"/>
<reference evidence="1 2" key="1">
    <citation type="submission" date="2024-01" db="EMBL/GenBank/DDBJ databases">
        <title>The complete chloroplast genome sequence of Lithospermum erythrorhizon: insights into the phylogenetic relationship among Boraginaceae species and the maternal lineages of purple gromwells.</title>
        <authorList>
            <person name="Okada T."/>
            <person name="Watanabe K."/>
        </authorList>
    </citation>
    <scope>NUCLEOTIDE SEQUENCE [LARGE SCALE GENOMIC DNA]</scope>
</reference>